<proteinExistence type="inferred from homology"/>
<evidence type="ECO:0000256" key="2">
    <source>
        <dbReference type="ARBA" id="ARBA00006344"/>
    </source>
</evidence>
<evidence type="ECO:0000256" key="1">
    <source>
        <dbReference type="ARBA" id="ARBA00004434"/>
    </source>
</evidence>
<keyword evidence="18" id="KW-1185">Reference proteome</keyword>
<comment type="function">
    <text evidence="14">Essential component of the TIM23 complex, a complex that mediates the translocation of transit peptide-containing proteins across the mitochondrial inner membrane.</text>
</comment>
<sequence length="523" mass="57214">MYRLAAARIVTRRPLAVAPITLRRPLSASTPFSVKIRTSKPPPPSSTKSQPSPAERPPAPPVAAQATPPPFEPLVSEAASGLPPHPASEPVSTPSETAEIPLDQVPLEQPSPSAAAEAEPEPTIADFSKLPSLDIDPDVALPEPKNEGEGEGEKRERTGASRKEYVSSMERQRRMYLRVLLGAALIGGVGGAYYLGKADETVAEAAEAGLGGHWNRLKTNVSEMFDIFSKPAFKVLLPDPLPPPHQRPYTLVIDLEGLLVSSSWERSTGWRTAKRPGTDYFLAYLSQFYEIVLFTSQPSINAAPVAEKLDPFGAFIPYKLFRESTRSHNGKVVKDLSYLNRDLSKVVMIDTVADHGALQPENSITIRPWQAGKGGDRGLVDMIPFLESIAMFNAKDVRPIIQAYSGKDIPIEYAKKEAEAKQKATEEWERQHLSSGGGSSWLSGTFGSVASPGKTRPNQPMTYLDMKRAEAQQNYLAEQKYWKDHEEEFKKLVEEDKAKQLAEMKGSLLGYFGGGAPKKDAGK</sequence>
<keyword evidence="7 14" id="KW-0653">Protein transport</keyword>
<evidence type="ECO:0000256" key="10">
    <source>
        <dbReference type="ARBA" id="ARBA00023010"/>
    </source>
</evidence>
<evidence type="ECO:0000259" key="16">
    <source>
        <dbReference type="PROSITE" id="PS50969"/>
    </source>
</evidence>
<dbReference type="InterPro" id="IPR023214">
    <property type="entry name" value="HAD_sf"/>
</dbReference>
<evidence type="ECO:0000256" key="14">
    <source>
        <dbReference type="RuleBase" id="RU365079"/>
    </source>
</evidence>
<comment type="subcellular location">
    <subcellularLocation>
        <location evidence="1 14">Mitochondrion inner membrane</location>
        <topology evidence="1 14">Single-pass membrane protein</topology>
    </subcellularLocation>
</comment>
<feature type="compositionally biased region" description="Pro residues" evidence="15">
    <location>
        <begin position="54"/>
        <end position="72"/>
    </location>
</feature>
<dbReference type="CDD" id="cd07521">
    <property type="entry name" value="HAD_FCP1-like"/>
    <property type="match status" value="1"/>
</dbReference>
<keyword evidence="12 14" id="KW-0472">Membrane</keyword>
<evidence type="ECO:0000256" key="3">
    <source>
        <dbReference type="ARBA" id="ARBA00020799"/>
    </source>
</evidence>
<feature type="compositionally biased region" description="Basic and acidic residues" evidence="15">
    <location>
        <begin position="144"/>
        <end position="163"/>
    </location>
</feature>
<evidence type="ECO:0000256" key="11">
    <source>
        <dbReference type="ARBA" id="ARBA00023128"/>
    </source>
</evidence>
<comment type="caution">
    <text evidence="17">The sequence shown here is derived from an EMBL/GenBank/DDBJ whole genome shotgun (WGS) entry which is preliminary data.</text>
</comment>
<dbReference type="RefSeq" id="XP_052943032.1">
    <property type="nucleotide sequence ID" value="XM_053087719.1"/>
</dbReference>
<evidence type="ECO:0000256" key="13">
    <source>
        <dbReference type="ARBA" id="ARBA00065975"/>
    </source>
</evidence>
<dbReference type="Pfam" id="PF03031">
    <property type="entry name" value="NIF"/>
    <property type="match status" value="1"/>
</dbReference>
<evidence type="ECO:0000256" key="8">
    <source>
        <dbReference type="ARBA" id="ARBA00022946"/>
    </source>
</evidence>
<keyword evidence="10 14" id="KW-0811">Translocation</keyword>
<evidence type="ECO:0000256" key="12">
    <source>
        <dbReference type="ARBA" id="ARBA00023136"/>
    </source>
</evidence>
<dbReference type="EMBL" id="JAKWFO010000011">
    <property type="protein sequence ID" value="KAI9633255.1"/>
    <property type="molecule type" value="Genomic_DNA"/>
</dbReference>
<reference evidence="17" key="1">
    <citation type="journal article" date="2022" name="G3 (Bethesda)">
        <title>High quality genome of the basidiomycete yeast Dioszegia hungarica PDD-24b-2 isolated from cloud water.</title>
        <authorList>
            <person name="Jarrige D."/>
            <person name="Haridas S."/>
            <person name="Bleykasten-Grosshans C."/>
            <person name="Joly M."/>
            <person name="Nadalig T."/>
            <person name="Sancelme M."/>
            <person name="Vuilleumier S."/>
            <person name="Grigoriev I.V."/>
            <person name="Amato P."/>
            <person name="Bringel F."/>
        </authorList>
    </citation>
    <scope>NUCLEOTIDE SEQUENCE</scope>
    <source>
        <strain evidence="17">PDD-24b-2</strain>
    </source>
</reference>
<protein>
    <recommendedName>
        <fullName evidence="3 14">Mitochondrial import inner membrane translocase subunit TIM50</fullName>
    </recommendedName>
</protein>
<keyword evidence="6" id="KW-0999">Mitochondrion inner membrane</keyword>
<evidence type="ECO:0000256" key="6">
    <source>
        <dbReference type="ARBA" id="ARBA00022792"/>
    </source>
</evidence>
<dbReference type="InterPro" id="IPR050365">
    <property type="entry name" value="TIM50"/>
</dbReference>
<dbReference type="GeneID" id="77726924"/>
<dbReference type="GO" id="GO:0005744">
    <property type="term" value="C:TIM23 mitochondrial import inner membrane translocase complex"/>
    <property type="evidence" value="ECO:0007669"/>
    <property type="project" value="UniProtKB-UniRule"/>
</dbReference>
<feature type="transmembrane region" description="Helical" evidence="14">
    <location>
        <begin position="175"/>
        <end position="195"/>
    </location>
</feature>
<keyword evidence="5 14" id="KW-0812">Transmembrane</keyword>
<name>A0AA38LRM1_9TREE</name>
<evidence type="ECO:0000313" key="17">
    <source>
        <dbReference type="EMBL" id="KAI9633255.1"/>
    </source>
</evidence>
<dbReference type="Gene3D" id="3.40.50.1000">
    <property type="entry name" value="HAD superfamily/HAD-like"/>
    <property type="match status" value="1"/>
</dbReference>
<evidence type="ECO:0000256" key="5">
    <source>
        <dbReference type="ARBA" id="ARBA00022692"/>
    </source>
</evidence>
<dbReference type="InterPro" id="IPR004274">
    <property type="entry name" value="FCP1_dom"/>
</dbReference>
<accession>A0AA38LRM1</accession>
<dbReference type="AlphaFoldDB" id="A0AA38LRM1"/>
<evidence type="ECO:0000256" key="7">
    <source>
        <dbReference type="ARBA" id="ARBA00022927"/>
    </source>
</evidence>
<evidence type="ECO:0000313" key="18">
    <source>
        <dbReference type="Proteomes" id="UP001164286"/>
    </source>
</evidence>
<keyword evidence="8 14" id="KW-0809">Transit peptide</keyword>
<gene>
    <name evidence="17" type="ORF">MKK02DRAFT_29125</name>
</gene>
<evidence type="ECO:0000256" key="15">
    <source>
        <dbReference type="SAM" id="MobiDB-lite"/>
    </source>
</evidence>
<dbReference type="FunFam" id="3.40.50.1000:FF:000019">
    <property type="entry name" value="Mitochondrial import inner membrane translocase subunit TIM50"/>
    <property type="match status" value="1"/>
</dbReference>
<dbReference type="SUPFAM" id="SSF56784">
    <property type="entry name" value="HAD-like"/>
    <property type="match status" value="1"/>
</dbReference>
<feature type="region of interest" description="Disordered" evidence="15">
    <location>
        <begin position="30"/>
        <end position="163"/>
    </location>
</feature>
<feature type="domain" description="FCP1 homology" evidence="16">
    <location>
        <begin position="244"/>
        <end position="389"/>
    </location>
</feature>
<comment type="subunit">
    <text evidence="13">Component of the TIM23 complex, at least composed of TIM23, TIM17 and TIM50. Interacts with preproteins in transit.</text>
</comment>
<evidence type="ECO:0000256" key="9">
    <source>
        <dbReference type="ARBA" id="ARBA00022989"/>
    </source>
</evidence>
<organism evidence="17 18">
    <name type="scientific">Dioszegia hungarica</name>
    <dbReference type="NCBI Taxonomy" id="4972"/>
    <lineage>
        <taxon>Eukaryota</taxon>
        <taxon>Fungi</taxon>
        <taxon>Dikarya</taxon>
        <taxon>Basidiomycota</taxon>
        <taxon>Agaricomycotina</taxon>
        <taxon>Tremellomycetes</taxon>
        <taxon>Tremellales</taxon>
        <taxon>Bulleribasidiaceae</taxon>
        <taxon>Dioszegia</taxon>
    </lineage>
</organism>
<dbReference type="PANTHER" id="PTHR12210">
    <property type="entry name" value="DULLARD PROTEIN PHOSPHATASE"/>
    <property type="match status" value="1"/>
</dbReference>
<dbReference type="Proteomes" id="UP001164286">
    <property type="component" value="Unassembled WGS sequence"/>
</dbReference>
<keyword evidence="11 14" id="KW-0496">Mitochondrion</keyword>
<comment type="similarity">
    <text evidence="2 14">Belongs to the TIM50 family.</text>
</comment>
<dbReference type="InterPro" id="IPR036412">
    <property type="entry name" value="HAD-like_sf"/>
</dbReference>
<dbReference type="GO" id="GO:0015031">
    <property type="term" value="P:protein transport"/>
    <property type="evidence" value="ECO:0007669"/>
    <property type="project" value="UniProtKB-KW"/>
</dbReference>
<evidence type="ECO:0000256" key="4">
    <source>
        <dbReference type="ARBA" id="ARBA00022448"/>
    </source>
</evidence>
<keyword evidence="9 14" id="KW-1133">Transmembrane helix</keyword>
<feature type="compositionally biased region" description="Low complexity" evidence="15">
    <location>
        <begin position="108"/>
        <end position="117"/>
    </location>
</feature>
<dbReference type="PROSITE" id="PS50969">
    <property type="entry name" value="FCP1"/>
    <property type="match status" value="1"/>
</dbReference>
<keyword evidence="4 14" id="KW-0813">Transport</keyword>
<dbReference type="SMART" id="SM00577">
    <property type="entry name" value="CPDc"/>
    <property type="match status" value="1"/>
</dbReference>